<dbReference type="Pfam" id="PF09507">
    <property type="entry name" value="CDC27"/>
    <property type="match status" value="1"/>
</dbReference>
<sequence>MESTFDDGKALRQMEAAVVEERQIVSFKWVAREFEVNARKARSLLEDLAKGKLSDKLRRIHLVCGYTKAPKRSHVVQLVPEEKLAETEEALERVTSRSIYSVQPCALKDPGALWSAEYTQVDALFSEPADCANSLRDNRMSDVTCKEVRREAVSQVGTGPTPKGKAAPKTEGASGGNGLGAKAASSAPAKSGGISLNTPRKKGGVGLGASSGRAAQGTAPSKSKSGGISLNTPRKASGGIGLGAKASATAADSKAKASASSRRNGAALAEESDEEDLGATKKLARRGLAIESESESEADPVDQEEDEQQQQQEEEEEKEEEAAPRQQAEAPRGGGLSLSLGRDKRSGASGGGRAKKRVKTFINEKGEEVCMEVDEDDGAVPPPATAEVKAPSGSPEVENKNPNPAQVKQEAKNKNPNPAAKKNNPGKKKQMGIASFFARK</sequence>
<organism evidence="6 7">
    <name type="scientific">Chloropicon roscoffensis</name>
    <dbReference type="NCBI Taxonomy" id="1461544"/>
    <lineage>
        <taxon>Eukaryota</taxon>
        <taxon>Viridiplantae</taxon>
        <taxon>Chlorophyta</taxon>
        <taxon>Chloropicophyceae</taxon>
        <taxon>Chloropicales</taxon>
        <taxon>Chloropicaceae</taxon>
        <taxon>Chloropicon</taxon>
    </lineage>
</organism>
<dbReference type="AlphaFoldDB" id="A0AAX4P8Q5"/>
<dbReference type="PANTHER" id="PTHR17598">
    <property type="entry name" value="DNA POLYMERASE DELTA SUBUNIT 3"/>
    <property type="match status" value="1"/>
</dbReference>
<keyword evidence="7" id="KW-1185">Reference proteome</keyword>
<proteinExistence type="predicted"/>
<feature type="compositionally biased region" description="Acidic residues" evidence="5">
    <location>
        <begin position="369"/>
        <end position="378"/>
    </location>
</feature>
<reference evidence="6 7" key="1">
    <citation type="submission" date="2024-03" db="EMBL/GenBank/DDBJ databases">
        <title>Complete genome sequence of the green alga Chloropicon roscoffensis RCC1871.</title>
        <authorList>
            <person name="Lemieux C."/>
            <person name="Pombert J.-F."/>
            <person name="Otis C."/>
            <person name="Turmel M."/>
        </authorList>
    </citation>
    <scope>NUCLEOTIDE SEQUENCE [LARGE SCALE GENOMIC DNA]</scope>
    <source>
        <strain evidence="6 7">RCC1871</strain>
    </source>
</reference>
<evidence type="ECO:0000313" key="6">
    <source>
        <dbReference type="EMBL" id="WZN62236.1"/>
    </source>
</evidence>
<dbReference type="PANTHER" id="PTHR17598:SF13">
    <property type="entry name" value="DNA POLYMERASE DELTA SUBUNIT 3"/>
    <property type="match status" value="1"/>
</dbReference>
<gene>
    <name evidence="6" type="ORF">HKI87_05g37720</name>
</gene>
<dbReference type="Proteomes" id="UP001472866">
    <property type="component" value="Chromosome 05"/>
</dbReference>
<accession>A0AAX4P8Q5</accession>
<dbReference type="InterPro" id="IPR019038">
    <property type="entry name" value="POLD3"/>
</dbReference>
<evidence type="ECO:0000256" key="2">
    <source>
        <dbReference type="ARBA" id="ARBA00017589"/>
    </source>
</evidence>
<dbReference type="FunFam" id="3.90.1030.20:FF:000002">
    <property type="entry name" value="DNA polymerase delta subunit"/>
    <property type="match status" value="1"/>
</dbReference>
<keyword evidence="4" id="KW-0539">Nucleus</keyword>
<evidence type="ECO:0000256" key="4">
    <source>
        <dbReference type="ARBA" id="ARBA00023242"/>
    </source>
</evidence>
<feature type="compositionally biased region" description="Acidic residues" evidence="5">
    <location>
        <begin position="292"/>
        <end position="320"/>
    </location>
</feature>
<protein>
    <recommendedName>
        <fullName evidence="2">DNA polymerase delta subunit 3</fullName>
    </recommendedName>
</protein>
<feature type="compositionally biased region" description="Low complexity" evidence="5">
    <location>
        <begin position="414"/>
        <end position="423"/>
    </location>
</feature>
<dbReference type="GO" id="GO:0006297">
    <property type="term" value="P:nucleotide-excision repair, DNA gap filling"/>
    <property type="evidence" value="ECO:0007669"/>
    <property type="project" value="TreeGrafter"/>
</dbReference>
<evidence type="ECO:0000256" key="5">
    <source>
        <dbReference type="SAM" id="MobiDB-lite"/>
    </source>
</evidence>
<evidence type="ECO:0000256" key="1">
    <source>
        <dbReference type="ARBA" id="ARBA00004123"/>
    </source>
</evidence>
<evidence type="ECO:0000313" key="7">
    <source>
        <dbReference type="Proteomes" id="UP001472866"/>
    </source>
</evidence>
<dbReference type="GO" id="GO:0043625">
    <property type="term" value="C:delta DNA polymerase complex"/>
    <property type="evidence" value="ECO:0007669"/>
    <property type="project" value="InterPro"/>
</dbReference>
<feature type="compositionally biased region" description="Polar residues" evidence="5">
    <location>
        <begin position="218"/>
        <end position="234"/>
    </location>
</feature>
<evidence type="ECO:0000256" key="3">
    <source>
        <dbReference type="ARBA" id="ARBA00022705"/>
    </source>
</evidence>
<name>A0AAX4P8Q5_9CHLO</name>
<comment type="subcellular location">
    <subcellularLocation>
        <location evidence="1">Nucleus</location>
    </subcellularLocation>
</comment>
<dbReference type="Gene3D" id="3.90.1030.20">
    <property type="entry name" value="DNA polymerase delta, p66 (Cdc27) subunit, wHTH domain"/>
    <property type="match status" value="1"/>
</dbReference>
<feature type="region of interest" description="Disordered" evidence="5">
    <location>
        <begin position="150"/>
        <end position="440"/>
    </location>
</feature>
<dbReference type="GO" id="GO:1904161">
    <property type="term" value="P:DNA synthesis involved in UV-damage excision repair"/>
    <property type="evidence" value="ECO:0007669"/>
    <property type="project" value="TreeGrafter"/>
</dbReference>
<feature type="compositionally biased region" description="Low complexity" evidence="5">
    <location>
        <begin position="244"/>
        <end position="269"/>
    </location>
</feature>
<dbReference type="GO" id="GO:0006271">
    <property type="term" value="P:DNA strand elongation involved in DNA replication"/>
    <property type="evidence" value="ECO:0007669"/>
    <property type="project" value="TreeGrafter"/>
</dbReference>
<dbReference type="GO" id="GO:0003887">
    <property type="term" value="F:DNA-directed DNA polymerase activity"/>
    <property type="evidence" value="ECO:0007669"/>
    <property type="project" value="TreeGrafter"/>
</dbReference>
<dbReference type="EMBL" id="CP151505">
    <property type="protein sequence ID" value="WZN62236.1"/>
    <property type="molecule type" value="Genomic_DNA"/>
</dbReference>
<dbReference type="InterPro" id="IPR041913">
    <property type="entry name" value="POLD3_sf"/>
</dbReference>
<feature type="compositionally biased region" description="Low complexity" evidence="5">
    <location>
        <begin position="180"/>
        <end position="193"/>
    </location>
</feature>
<keyword evidence="3" id="KW-0235">DNA replication</keyword>